<gene>
    <name evidence="4" type="primary">LOC111155769</name>
</gene>
<dbReference type="InterPro" id="IPR007951">
    <property type="entry name" value="KRTAP_PMG"/>
</dbReference>
<evidence type="ECO:0000256" key="1">
    <source>
        <dbReference type="ARBA" id="ARBA00022744"/>
    </source>
</evidence>
<evidence type="ECO:0000313" key="4">
    <source>
        <dbReference type="RefSeq" id="XP_022371861.1"/>
    </source>
</evidence>
<organism evidence="3 4">
    <name type="scientific">Enhydra lutris kenyoni</name>
    <name type="common">northern sea otter</name>
    <dbReference type="NCBI Taxonomy" id="391180"/>
    <lineage>
        <taxon>Eukaryota</taxon>
        <taxon>Metazoa</taxon>
        <taxon>Chordata</taxon>
        <taxon>Craniata</taxon>
        <taxon>Vertebrata</taxon>
        <taxon>Euteleostomi</taxon>
        <taxon>Mammalia</taxon>
        <taxon>Eutheria</taxon>
        <taxon>Laurasiatheria</taxon>
        <taxon>Carnivora</taxon>
        <taxon>Caniformia</taxon>
        <taxon>Musteloidea</taxon>
        <taxon>Mustelidae</taxon>
        <taxon>Lutrinae</taxon>
        <taxon>Enhydra</taxon>
    </lineage>
</organism>
<protein>
    <recommendedName>
        <fullName evidence="2">Keratin-associated protein</fullName>
    </recommendedName>
</protein>
<dbReference type="GO" id="GO:0005829">
    <property type="term" value="C:cytosol"/>
    <property type="evidence" value="ECO:0007669"/>
    <property type="project" value="UniProtKB-ARBA"/>
</dbReference>
<sequence>MSYSCCSENYSSCSFGGYLHSPRSSSGSSYPSNLFCSTNLCSPSTSQLDSSPSSGCQDTCYKPTSCQTSCVASRPCQTSCYHTRISTLCSPCQMTCSGSLSFGSSSCHSLGYGSRSSYSLGCESQGFRPMNYGVCGFPSLGYGSRFCHLTYLASRSCQSSCYRPTCGTGFF</sequence>
<name>A0A2Y9KED1_ENHLU</name>
<accession>A0A2Y9KED1</accession>
<dbReference type="Pfam" id="PF05287">
    <property type="entry name" value="PMG"/>
    <property type="match status" value="1"/>
</dbReference>
<dbReference type="RefSeq" id="XP_022371861.1">
    <property type="nucleotide sequence ID" value="XM_022516153.1"/>
</dbReference>
<keyword evidence="3" id="KW-1185">Reference proteome</keyword>
<comment type="similarity">
    <text evidence="2">Belongs to the PMG family.</text>
</comment>
<proteinExistence type="inferred from homology"/>
<dbReference type="STRING" id="391180.A0A2Y9KED1"/>
<comment type="function">
    <text evidence="2">In the hair cortex, hair keratin intermediate filaments are embedded in an interfilamentous matrix, consisting of hair keratin-associated proteins (KRTAP), which are essential for the formation of a rigid and resistant hair shaft through their extensive disulfide bond cross-linking with abundant cysteine residues of hair keratins. The matrix proteins include the high-sulfur and high-glycine-tyrosine keratins.</text>
</comment>
<dbReference type="Proteomes" id="UP000248482">
    <property type="component" value="Unplaced"/>
</dbReference>
<comment type="subunit">
    <text evidence="2">Interacts with hair keratins.</text>
</comment>
<dbReference type="AlphaFoldDB" id="A0A2Y9KED1"/>
<dbReference type="OrthoDB" id="9835168at2759"/>
<dbReference type="KEGG" id="elk:111155769"/>
<dbReference type="GO" id="GO:0045095">
    <property type="term" value="C:keratin filament"/>
    <property type="evidence" value="ECO:0007669"/>
    <property type="project" value="UniProtKB-UniRule"/>
</dbReference>
<evidence type="ECO:0000256" key="2">
    <source>
        <dbReference type="RuleBase" id="RU369044"/>
    </source>
</evidence>
<keyword evidence="1 2" id="KW-0416">Keratin</keyword>
<reference evidence="4" key="1">
    <citation type="submission" date="2025-08" db="UniProtKB">
        <authorList>
            <consortium name="RefSeq"/>
        </authorList>
    </citation>
    <scope>IDENTIFICATION</scope>
    <source>
        <tissue evidence="4">Blood</tissue>
    </source>
</reference>
<dbReference type="GeneID" id="111155769"/>
<evidence type="ECO:0000313" key="3">
    <source>
        <dbReference type="Proteomes" id="UP000248482"/>
    </source>
</evidence>